<name>A0ACB9A9E5_ARCLA</name>
<dbReference type="EMBL" id="CM042054">
    <property type="protein sequence ID" value="KAI3706468.1"/>
    <property type="molecule type" value="Genomic_DNA"/>
</dbReference>
<organism evidence="1 2">
    <name type="scientific">Arctium lappa</name>
    <name type="common">Greater burdock</name>
    <name type="synonym">Lappa major</name>
    <dbReference type="NCBI Taxonomy" id="4217"/>
    <lineage>
        <taxon>Eukaryota</taxon>
        <taxon>Viridiplantae</taxon>
        <taxon>Streptophyta</taxon>
        <taxon>Embryophyta</taxon>
        <taxon>Tracheophyta</taxon>
        <taxon>Spermatophyta</taxon>
        <taxon>Magnoliopsida</taxon>
        <taxon>eudicotyledons</taxon>
        <taxon>Gunneridae</taxon>
        <taxon>Pentapetalae</taxon>
        <taxon>asterids</taxon>
        <taxon>campanulids</taxon>
        <taxon>Asterales</taxon>
        <taxon>Asteraceae</taxon>
        <taxon>Carduoideae</taxon>
        <taxon>Cardueae</taxon>
        <taxon>Arctiinae</taxon>
        <taxon>Arctium</taxon>
    </lineage>
</organism>
<sequence>MALDDHRRQQQESQVMTRNKNSGVMISYNGSPMNGDDEEELSRSALLAFRVKEEEIKKKKMEVREKVHAQLDRVGEETKKLAEIRQELEALEDPRRKEVTSVRKKIDLVNKELKPLGQSCHKKEKEYREALEAFNEKNKEKSQLVARLMELVTESERVRMKKLEELNNNIESLGQLAPR</sequence>
<gene>
    <name evidence="1" type="ORF">L6452_24235</name>
</gene>
<protein>
    <submittedName>
        <fullName evidence="1">Uncharacterized protein</fullName>
    </submittedName>
</protein>
<reference evidence="2" key="1">
    <citation type="journal article" date="2022" name="Mol. Ecol. Resour.">
        <title>The genomes of chicory, endive, great burdock and yacon provide insights into Asteraceae palaeo-polyploidization history and plant inulin production.</title>
        <authorList>
            <person name="Fan W."/>
            <person name="Wang S."/>
            <person name="Wang H."/>
            <person name="Wang A."/>
            <person name="Jiang F."/>
            <person name="Liu H."/>
            <person name="Zhao H."/>
            <person name="Xu D."/>
            <person name="Zhang Y."/>
        </authorList>
    </citation>
    <scope>NUCLEOTIDE SEQUENCE [LARGE SCALE GENOMIC DNA]</scope>
    <source>
        <strain evidence="2">cv. Niubang</strain>
    </source>
</reference>
<proteinExistence type="predicted"/>
<accession>A0ACB9A9E5</accession>
<evidence type="ECO:0000313" key="1">
    <source>
        <dbReference type="EMBL" id="KAI3706468.1"/>
    </source>
</evidence>
<dbReference type="Proteomes" id="UP001055879">
    <property type="component" value="Linkage Group LG08"/>
</dbReference>
<evidence type="ECO:0000313" key="2">
    <source>
        <dbReference type="Proteomes" id="UP001055879"/>
    </source>
</evidence>
<comment type="caution">
    <text evidence="1">The sequence shown here is derived from an EMBL/GenBank/DDBJ whole genome shotgun (WGS) entry which is preliminary data.</text>
</comment>
<keyword evidence="2" id="KW-1185">Reference proteome</keyword>
<reference evidence="1 2" key="2">
    <citation type="journal article" date="2022" name="Mol. Ecol. Resour.">
        <title>The genomes of chicory, endive, great burdock and yacon provide insights into Asteraceae paleo-polyploidization history and plant inulin production.</title>
        <authorList>
            <person name="Fan W."/>
            <person name="Wang S."/>
            <person name="Wang H."/>
            <person name="Wang A."/>
            <person name="Jiang F."/>
            <person name="Liu H."/>
            <person name="Zhao H."/>
            <person name="Xu D."/>
            <person name="Zhang Y."/>
        </authorList>
    </citation>
    <scope>NUCLEOTIDE SEQUENCE [LARGE SCALE GENOMIC DNA]</scope>
    <source>
        <strain evidence="2">cv. Niubang</strain>
    </source>
</reference>